<evidence type="ECO:0000313" key="2">
    <source>
        <dbReference type="EMBL" id="NXN49082.1"/>
    </source>
</evidence>
<dbReference type="AlphaFoldDB" id="A0A7L1JE02"/>
<sequence length="390" mass="44957">IKLTRGVWYWKDDTNTLEFASSKPAAEENLKEGKNIHFQEMHVKTLKSSIFQEERGATLAERRLTDIEVKLHRLSKWVQHGYVTLDDVKYAALLLKEASESHHMLSFAAVIRNEKLDEFLMALLFYLFFYLEKIALEKKHRSLSSTMILLEKKEMDDVLAKLAVARIHLAMVYSNFILERVMARQRHMPGGKRKTSLQKDRSFFEGFYNFCSYVAWLVFRRKHFQVIREEIGRLLHSDVFNPTLRDRNNVDLQKAGDRTAAANTVQLPYLRKVHTNRPSINSMIHQRSPALSTLLPLPKGSAQYLSQKHYCLGRDPPSCTCDCMPDFSKLFATKVGIIGAPVSELISLMSMPDGTMEDKEEKEEEEEEEEQGRIRSSLSILTNDLSLPSL</sequence>
<dbReference type="Proteomes" id="UP000525416">
    <property type="component" value="Unassembled WGS sequence"/>
</dbReference>
<feature type="non-terminal residue" evidence="2">
    <location>
        <position position="1"/>
    </location>
</feature>
<dbReference type="GO" id="GO:0019902">
    <property type="term" value="F:phosphatase binding"/>
    <property type="evidence" value="ECO:0007669"/>
    <property type="project" value="InterPro"/>
</dbReference>
<feature type="non-terminal residue" evidence="2">
    <location>
        <position position="390"/>
    </location>
</feature>
<organism evidence="2 3">
    <name type="scientific">Rynchops niger</name>
    <name type="common">Black skimmer</name>
    <dbReference type="NCBI Taxonomy" id="227184"/>
    <lineage>
        <taxon>Eukaryota</taxon>
        <taxon>Metazoa</taxon>
        <taxon>Chordata</taxon>
        <taxon>Craniata</taxon>
        <taxon>Vertebrata</taxon>
        <taxon>Euteleostomi</taxon>
        <taxon>Archelosauria</taxon>
        <taxon>Archosauria</taxon>
        <taxon>Dinosauria</taxon>
        <taxon>Saurischia</taxon>
        <taxon>Theropoda</taxon>
        <taxon>Coelurosauria</taxon>
        <taxon>Aves</taxon>
        <taxon>Neognathae</taxon>
        <taxon>Neoaves</taxon>
        <taxon>Charadriiformes</taxon>
        <taxon>Laridae</taxon>
        <taxon>Rynchops</taxon>
    </lineage>
</organism>
<dbReference type="InterPro" id="IPR026142">
    <property type="entry name" value="Pro_pase_1_reg_su_36"/>
</dbReference>
<keyword evidence="3" id="KW-1185">Reference proteome</keyword>
<name>A0A7L1JE02_RYNNI</name>
<dbReference type="PANTHER" id="PTHR21055:SF3">
    <property type="entry name" value="PROTEIN PHOSPHATASE 1 REGULATORY SUBUNIT 36"/>
    <property type="match status" value="1"/>
</dbReference>
<dbReference type="Pfam" id="PF14895">
    <property type="entry name" value="PPPI_inhib"/>
    <property type="match status" value="1"/>
</dbReference>
<protein>
    <submittedName>
        <fullName evidence="2">PPR36 phosphatase</fullName>
    </submittedName>
</protein>
<dbReference type="EMBL" id="VXBH01000487">
    <property type="protein sequence ID" value="NXN49082.1"/>
    <property type="molecule type" value="Genomic_DNA"/>
</dbReference>
<proteinExistence type="predicted"/>
<dbReference type="PANTHER" id="PTHR21055">
    <property type="entry name" value="PROTEIN PHOSPHATASE 1 REGULATORY SUBUNIT 36"/>
    <property type="match status" value="1"/>
</dbReference>
<reference evidence="2 3" key="1">
    <citation type="submission" date="2019-09" db="EMBL/GenBank/DDBJ databases">
        <title>Bird 10,000 Genomes (B10K) Project - Family phase.</title>
        <authorList>
            <person name="Zhang G."/>
        </authorList>
    </citation>
    <scope>NUCLEOTIDE SEQUENCE [LARGE SCALE GENOMIC DNA]</scope>
    <source>
        <strain evidence="2">B10K-DU-002-16</strain>
        <tissue evidence="2">Muscle</tissue>
    </source>
</reference>
<evidence type="ECO:0000313" key="3">
    <source>
        <dbReference type="Proteomes" id="UP000525416"/>
    </source>
</evidence>
<evidence type="ECO:0000256" key="1">
    <source>
        <dbReference type="SAM" id="MobiDB-lite"/>
    </source>
</evidence>
<accession>A0A7L1JE02</accession>
<feature type="compositionally biased region" description="Acidic residues" evidence="1">
    <location>
        <begin position="358"/>
        <end position="370"/>
    </location>
</feature>
<comment type="caution">
    <text evidence="2">The sequence shown here is derived from an EMBL/GenBank/DDBJ whole genome shotgun (WGS) entry which is preliminary data.</text>
</comment>
<feature type="region of interest" description="Disordered" evidence="1">
    <location>
        <begin position="351"/>
        <end position="378"/>
    </location>
</feature>
<gene>
    <name evidence="2" type="primary">Ppp1r36</name>
    <name evidence="2" type="ORF">RYNNIG_R00944</name>
</gene>
<dbReference type="OrthoDB" id="6724830at2759"/>